<comment type="caution">
    <text evidence="2">The sequence shown here is derived from an EMBL/GenBank/DDBJ whole genome shotgun (WGS) entry which is preliminary data.</text>
</comment>
<sequence length="344" mass="39689">MIEKPNQSSDHVTFMKVSSNKLHISKEKQREFEHEFFLKDQNIKLEESNDESNTVIPYAMSCPSVFDSNTVLTDSNTDTDDDKTTNITNNKAKTISSDPLLSLSGGYWKTTPLFRKDEKNIDLHTAVQKRYSSLSMPANMTNKMTLCKTRHMPFGGGKVNKNNMQKINIYGQKIHVGLGFPTKVPIINSSKSKLIEMSDKSFNNLENLIQKIKDENNNTNLTPHTEVEKNDENTNKNLNEKEKIEFKNNNLSTSENEKPIITGQDISRVTTEMDSTKKQFIEMETNILSEFSNIKSSINQLLEDRKEIQKQHRIWLENMKKKIYQTKKETQYIEGKPFNSPYTK</sequence>
<gene>
    <name evidence="2" type="ORF">M9Y10_012301</name>
</gene>
<organism evidence="2 3">
    <name type="scientific">Tritrichomonas musculus</name>
    <dbReference type="NCBI Taxonomy" id="1915356"/>
    <lineage>
        <taxon>Eukaryota</taxon>
        <taxon>Metamonada</taxon>
        <taxon>Parabasalia</taxon>
        <taxon>Tritrichomonadida</taxon>
        <taxon>Tritrichomonadidae</taxon>
        <taxon>Tritrichomonas</taxon>
    </lineage>
</organism>
<dbReference type="Proteomes" id="UP001470230">
    <property type="component" value="Unassembled WGS sequence"/>
</dbReference>
<accession>A0ABR2ICQ8</accession>
<reference evidence="2 3" key="1">
    <citation type="submission" date="2024-04" db="EMBL/GenBank/DDBJ databases">
        <title>Tritrichomonas musculus Genome.</title>
        <authorList>
            <person name="Alves-Ferreira E."/>
            <person name="Grigg M."/>
            <person name="Lorenzi H."/>
            <person name="Galac M."/>
        </authorList>
    </citation>
    <scope>NUCLEOTIDE SEQUENCE [LARGE SCALE GENOMIC DNA]</scope>
    <source>
        <strain evidence="2 3">EAF2021</strain>
    </source>
</reference>
<proteinExistence type="predicted"/>
<keyword evidence="3" id="KW-1185">Reference proteome</keyword>
<evidence type="ECO:0000313" key="2">
    <source>
        <dbReference type="EMBL" id="KAK8860636.1"/>
    </source>
</evidence>
<feature type="coiled-coil region" evidence="1">
    <location>
        <begin position="291"/>
        <end position="318"/>
    </location>
</feature>
<evidence type="ECO:0000256" key="1">
    <source>
        <dbReference type="SAM" id="Coils"/>
    </source>
</evidence>
<dbReference type="EMBL" id="JAPFFF010000018">
    <property type="protein sequence ID" value="KAK8860636.1"/>
    <property type="molecule type" value="Genomic_DNA"/>
</dbReference>
<evidence type="ECO:0000313" key="3">
    <source>
        <dbReference type="Proteomes" id="UP001470230"/>
    </source>
</evidence>
<name>A0ABR2ICQ8_9EUKA</name>
<feature type="coiled-coil region" evidence="1">
    <location>
        <begin position="195"/>
        <end position="257"/>
    </location>
</feature>
<protein>
    <submittedName>
        <fullName evidence="2">Uncharacterized protein</fullName>
    </submittedName>
</protein>
<keyword evidence="1" id="KW-0175">Coiled coil</keyword>